<proteinExistence type="inferred from homology"/>
<dbReference type="SUPFAM" id="SSF64518">
    <property type="entry name" value="Phase 1 flagellin"/>
    <property type="match status" value="1"/>
</dbReference>
<name>A0ABV7EQI6_9GAMM</name>
<evidence type="ECO:0000259" key="7">
    <source>
        <dbReference type="Pfam" id="PF00700"/>
    </source>
</evidence>
<evidence type="ECO:0000256" key="1">
    <source>
        <dbReference type="ARBA" id="ARBA00004365"/>
    </source>
</evidence>
<dbReference type="Gene3D" id="1.20.1330.10">
    <property type="entry name" value="f41 fragment of flagellin, N-terminal domain"/>
    <property type="match status" value="2"/>
</dbReference>
<organism evidence="8 9">
    <name type="scientific">Salinisphaera aquimarina</name>
    <dbReference type="NCBI Taxonomy" id="2094031"/>
    <lineage>
        <taxon>Bacteria</taxon>
        <taxon>Pseudomonadati</taxon>
        <taxon>Pseudomonadota</taxon>
        <taxon>Gammaproteobacteria</taxon>
        <taxon>Salinisphaerales</taxon>
        <taxon>Salinisphaeraceae</taxon>
        <taxon>Salinisphaera</taxon>
    </lineage>
</organism>
<accession>A0ABV7EQI6</accession>
<dbReference type="Proteomes" id="UP001595462">
    <property type="component" value="Unassembled WGS sequence"/>
</dbReference>
<evidence type="ECO:0000256" key="4">
    <source>
        <dbReference type="ARBA" id="ARBA00022525"/>
    </source>
</evidence>
<keyword evidence="9" id="KW-1185">Reference proteome</keyword>
<keyword evidence="5" id="KW-0975">Bacterial flagellum</keyword>
<evidence type="ECO:0000256" key="3">
    <source>
        <dbReference type="ARBA" id="ARBA00005709"/>
    </source>
</evidence>
<keyword evidence="8" id="KW-0969">Cilium</keyword>
<comment type="subcellular location">
    <subcellularLocation>
        <location evidence="1">Bacterial flagellum</location>
    </subcellularLocation>
    <subcellularLocation>
        <location evidence="2">Secreted</location>
    </subcellularLocation>
</comment>
<reference evidence="9" key="1">
    <citation type="journal article" date="2019" name="Int. J. Syst. Evol. Microbiol.">
        <title>The Global Catalogue of Microorganisms (GCM) 10K type strain sequencing project: providing services to taxonomists for standard genome sequencing and annotation.</title>
        <authorList>
            <consortium name="The Broad Institute Genomics Platform"/>
            <consortium name="The Broad Institute Genome Sequencing Center for Infectious Disease"/>
            <person name="Wu L."/>
            <person name="Ma J."/>
        </authorList>
    </citation>
    <scope>NUCLEOTIDE SEQUENCE [LARGE SCALE GENOMIC DNA]</scope>
    <source>
        <strain evidence="9">KCTC 52640</strain>
    </source>
</reference>
<gene>
    <name evidence="8" type="primary">flgL</name>
    <name evidence="8" type="ORF">ACFOSU_09810</name>
</gene>
<dbReference type="Pfam" id="PF00700">
    <property type="entry name" value="Flagellin_C"/>
    <property type="match status" value="1"/>
</dbReference>
<comment type="similarity">
    <text evidence="3">Belongs to the bacterial flagellin family.</text>
</comment>
<dbReference type="InterPro" id="IPR046358">
    <property type="entry name" value="Flagellin_C"/>
</dbReference>
<evidence type="ECO:0000259" key="6">
    <source>
        <dbReference type="Pfam" id="PF00669"/>
    </source>
</evidence>
<comment type="caution">
    <text evidence="8">The sequence shown here is derived from an EMBL/GenBank/DDBJ whole genome shotgun (WGS) entry which is preliminary data.</text>
</comment>
<dbReference type="PANTHER" id="PTHR42792:SF1">
    <property type="entry name" value="FLAGELLAR HOOK-ASSOCIATED PROTEIN 3"/>
    <property type="match status" value="1"/>
</dbReference>
<evidence type="ECO:0000256" key="2">
    <source>
        <dbReference type="ARBA" id="ARBA00004613"/>
    </source>
</evidence>
<dbReference type="Pfam" id="PF00669">
    <property type="entry name" value="Flagellin_N"/>
    <property type="match status" value="1"/>
</dbReference>
<dbReference type="PANTHER" id="PTHR42792">
    <property type="entry name" value="FLAGELLIN"/>
    <property type="match status" value="1"/>
</dbReference>
<evidence type="ECO:0000256" key="5">
    <source>
        <dbReference type="ARBA" id="ARBA00023143"/>
    </source>
</evidence>
<keyword evidence="4" id="KW-0964">Secreted</keyword>
<protein>
    <submittedName>
        <fullName evidence="8">Flagellar hook-associated protein FlgL</fullName>
    </submittedName>
</protein>
<dbReference type="EMBL" id="JBHRSS010000003">
    <property type="protein sequence ID" value="MFC3104189.1"/>
    <property type="molecule type" value="Genomic_DNA"/>
</dbReference>
<evidence type="ECO:0000313" key="8">
    <source>
        <dbReference type="EMBL" id="MFC3104189.1"/>
    </source>
</evidence>
<evidence type="ECO:0000313" key="9">
    <source>
        <dbReference type="Proteomes" id="UP001595462"/>
    </source>
</evidence>
<dbReference type="RefSeq" id="WP_380688931.1">
    <property type="nucleotide sequence ID" value="NZ_JBHRSS010000003.1"/>
</dbReference>
<dbReference type="InterPro" id="IPR001492">
    <property type="entry name" value="Flagellin"/>
</dbReference>
<dbReference type="InterPro" id="IPR001029">
    <property type="entry name" value="Flagellin_N"/>
</dbReference>
<sequence>MRLSTNTIYAMGSQAILRQQSQVADIGQQLASGRRIVTPADDPRAAAQALNVSQAIQVNEQFADSREIARRNLSAEDNELDSVINALTAAKPRLVQAGNGTLSDADRESIATQLDGIHAQLLGNANAQDGNGRSIFSGYKSDASAFTFDETSGQSTYNGDAGRRELRVDSSRTMPINDTGDEVFASVTSGASYVARASASNAGSAVFQNIGVRDSGAGDYGDSFEVTFGNNAGTLTYSVRNTTTNTDVVSDAAFEPGQTLDIGASMSMRVGGTPADGDSFTLGKGRPEDSNILDTIAGLAAQLRQPSDSPAAAAALANTINSAQRQLDNSLDNVLSVRSSLGARLNELDTLDNVGANRDVNYKSSLSNLQDVDPVKAISDYSLAQVALQFSQKTFADIQQMSLFSLV</sequence>
<keyword evidence="8" id="KW-0282">Flagellum</keyword>
<dbReference type="InterPro" id="IPR013384">
    <property type="entry name" value="Flagell_FlgL"/>
</dbReference>
<keyword evidence="8" id="KW-0966">Cell projection</keyword>
<dbReference type="NCBIfam" id="TIGR02550">
    <property type="entry name" value="flagell_flgL"/>
    <property type="match status" value="1"/>
</dbReference>
<feature type="domain" description="Flagellin C-terminal" evidence="7">
    <location>
        <begin position="327"/>
        <end position="406"/>
    </location>
</feature>
<feature type="domain" description="Flagellin N-terminal" evidence="6">
    <location>
        <begin position="4"/>
        <end position="140"/>
    </location>
</feature>